<dbReference type="PATRIC" id="fig|1423727.3.peg.1301"/>
<organism evidence="4 5">
    <name type="scientific">Lacticaseibacillus brantae DSM 23927</name>
    <dbReference type="NCBI Taxonomy" id="1423727"/>
    <lineage>
        <taxon>Bacteria</taxon>
        <taxon>Bacillati</taxon>
        <taxon>Bacillota</taxon>
        <taxon>Bacilli</taxon>
        <taxon>Lactobacillales</taxon>
        <taxon>Lactobacillaceae</taxon>
        <taxon>Lacticaseibacillus</taxon>
    </lineage>
</organism>
<dbReference type="SUPFAM" id="SSF46689">
    <property type="entry name" value="Homeodomain-like"/>
    <property type="match status" value="1"/>
</dbReference>
<dbReference type="GO" id="GO:0003677">
    <property type="term" value="F:DNA binding"/>
    <property type="evidence" value="ECO:0007669"/>
    <property type="project" value="UniProtKB-UniRule"/>
</dbReference>
<evidence type="ECO:0000259" key="3">
    <source>
        <dbReference type="PROSITE" id="PS50977"/>
    </source>
</evidence>
<dbReference type="PROSITE" id="PS50977">
    <property type="entry name" value="HTH_TETR_2"/>
    <property type="match status" value="1"/>
</dbReference>
<name>A0A0R2AXA7_9LACO</name>
<dbReference type="InterPro" id="IPR009057">
    <property type="entry name" value="Homeodomain-like_sf"/>
</dbReference>
<dbReference type="EMBL" id="AYZQ01000003">
    <property type="protein sequence ID" value="KRM71623.1"/>
    <property type="molecule type" value="Genomic_DNA"/>
</dbReference>
<evidence type="ECO:0000313" key="4">
    <source>
        <dbReference type="EMBL" id="KRM71623.1"/>
    </source>
</evidence>
<comment type="caution">
    <text evidence="4">The sequence shown here is derived from an EMBL/GenBank/DDBJ whole genome shotgun (WGS) entry which is preliminary data.</text>
</comment>
<dbReference type="InterPro" id="IPR001647">
    <property type="entry name" value="HTH_TetR"/>
</dbReference>
<evidence type="ECO:0000256" key="2">
    <source>
        <dbReference type="PROSITE-ProRule" id="PRU00335"/>
    </source>
</evidence>
<accession>A0A0R2AXA7</accession>
<evidence type="ECO:0000313" key="5">
    <source>
        <dbReference type="Proteomes" id="UP000051672"/>
    </source>
</evidence>
<evidence type="ECO:0000256" key="1">
    <source>
        <dbReference type="ARBA" id="ARBA00023125"/>
    </source>
</evidence>
<reference evidence="4 5" key="1">
    <citation type="journal article" date="2015" name="Genome Announc.">
        <title>Expanding the biotechnology potential of lactobacilli through comparative genomics of 213 strains and associated genera.</title>
        <authorList>
            <person name="Sun Z."/>
            <person name="Harris H.M."/>
            <person name="McCann A."/>
            <person name="Guo C."/>
            <person name="Argimon S."/>
            <person name="Zhang W."/>
            <person name="Yang X."/>
            <person name="Jeffery I.B."/>
            <person name="Cooney J.C."/>
            <person name="Kagawa T.F."/>
            <person name="Liu W."/>
            <person name="Song Y."/>
            <person name="Salvetti E."/>
            <person name="Wrobel A."/>
            <person name="Rasinkangas P."/>
            <person name="Parkhill J."/>
            <person name="Rea M.C."/>
            <person name="O'Sullivan O."/>
            <person name="Ritari J."/>
            <person name="Douillard F.P."/>
            <person name="Paul Ross R."/>
            <person name="Yang R."/>
            <person name="Briner A.E."/>
            <person name="Felis G.E."/>
            <person name="de Vos W.M."/>
            <person name="Barrangou R."/>
            <person name="Klaenhammer T.R."/>
            <person name="Caufield P.W."/>
            <person name="Cui Y."/>
            <person name="Zhang H."/>
            <person name="O'Toole P.W."/>
        </authorList>
    </citation>
    <scope>NUCLEOTIDE SEQUENCE [LARGE SCALE GENOMIC DNA]</scope>
    <source>
        <strain evidence="4 5">DSM 23927</strain>
    </source>
</reference>
<dbReference type="Gene3D" id="1.10.10.60">
    <property type="entry name" value="Homeodomain-like"/>
    <property type="match status" value="1"/>
</dbReference>
<gene>
    <name evidence="4" type="ORF">FC34_GL001280</name>
</gene>
<proteinExistence type="predicted"/>
<protein>
    <submittedName>
        <fullName evidence="4">TetR family transcriptional regulator</fullName>
    </submittedName>
</protein>
<dbReference type="Proteomes" id="UP000051672">
    <property type="component" value="Unassembled WGS sequence"/>
</dbReference>
<sequence>MKDIIDATGISRGGIYLYFDSVEAVFTAVIQQRSNRTYETVQQAVAANQPFETVLTDYLAGHARRLQSQLDGSLLRATYEYYFTHKDGATVDFQQQQLANTQATIEMILDLGVTQHVLKDQGLSGIAANWMFLIEGMSTLALTGGIAAAQINAQFTLMRRLLPYAQTN</sequence>
<feature type="domain" description="HTH tetR-type" evidence="3">
    <location>
        <begin position="1"/>
        <end position="37"/>
    </location>
</feature>
<keyword evidence="5" id="KW-1185">Reference proteome</keyword>
<dbReference type="STRING" id="1423727.FC34_GL001280"/>
<comment type="caution">
    <text evidence="2">Lacks conserved residue(s) required for the propagation of feature annotation.</text>
</comment>
<keyword evidence="1 2" id="KW-0238">DNA-binding</keyword>
<dbReference type="AlphaFoldDB" id="A0A0R2AXA7"/>
<dbReference type="Gene3D" id="1.10.357.10">
    <property type="entry name" value="Tetracycline Repressor, domain 2"/>
    <property type="match status" value="1"/>
</dbReference>